<evidence type="ECO:0000256" key="1">
    <source>
        <dbReference type="SAM" id="MobiDB-lite"/>
    </source>
</evidence>
<evidence type="ECO:0000313" key="3">
    <source>
        <dbReference type="Proteomes" id="UP000324800"/>
    </source>
</evidence>
<sequence length="24" mass="2656">TMPLMSREMLMGTEDGEVKADSKV</sequence>
<name>A0A5J4V5K9_9EUKA</name>
<comment type="caution">
    <text evidence="2">The sequence shown here is derived from an EMBL/GenBank/DDBJ whole genome shotgun (WGS) entry which is preliminary data.</text>
</comment>
<evidence type="ECO:0000313" key="2">
    <source>
        <dbReference type="EMBL" id="KAA6377415.1"/>
    </source>
</evidence>
<feature type="non-terminal residue" evidence="2">
    <location>
        <position position="1"/>
    </location>
</feature>
<accession>A0A5J4V5K9</accession>
<protein>
    <submittedName>
        <fullName evidence="2">Uncharacterized protein</fullName>
    </submittedName>
</protein>
<reference evidence="2 3" key="1">
    <citation type="submission" date="2019-03" db="EMBL/GenBank/DDBJ databases">
        <title>Single cell metagenomics reveals metabolic interactions within the superorganism composed of flagellate Streblomastix strix and complex community of Bacteroidetes bacteria on its surface.</title>
        <authorList>
            <person name="Treitli S.C."/>
            <person name="Kolisko M."/>
            <person name="Husnik F."/>
            <person name="Keeling P."/>
            <person name="Hampl V."/>
        </authorList>
    </citation>
    <scope>NUCLEOTIDE SEQUENCE [LARGE SCALE GENOMIC DNA]</scope>
    <source>
        <strain evidence="2">ST1C</strain>
    </source>
</reference>
<proteinExistence type="predicted"/>
<feature type="region of interest" description="Disordered" evidence="1">
    <location>
        <begin position="1"/>
        <end position="24"/>
    </location>
</feature>
<dbReference type="Proteomes" id="UP000324800">
    <property type="component" value="Unassembled WGS sequence"/>
</dbReference>
<dbReference type="EMBL" id="SNRW01009840">
    <property type="protein sequence ID" value="KAA6377415.1"/>
    <property type="molecule type" value="Genomic_DNA"/>
</dbReference>
<gene>
    <name evidence="2" type="ORF">EZS28_027057</name>
</gene>
<organism evidence="2 3">
    <name type="scientific">Streblomastix strix</name>
    <dbReference type="NCBI Taxonomy" id="222440"/>
    <lineage>
        <taxon>Eukaryota</taxon>
        <taxon>Metamonada</taxon>
        <taxon>Preaxostyla</taxon>
        <taxon>Oxymonadida</taxon>
        <taxon>Streblomastigidae</taxon>
        <taxon>Streblomastix</taxon>
    </lineage>
</organism>
<dbReference type="AlphaFoldDB" id="A0A5J4V5K9"/>